<accession>A0A3E1Y4Q7</accession>
<dbReference type="SUPFAM" id="SSF75011">
    <property type="entry name" value="3-carboxy-cis,cis-mucoante lactonizing enzyme"/>
    <property type="match status" value="1"/>
</dbReference>
<evidence type="ECO:0000313" key="1">
    <source>
        <dbReference type="EMBL" id="RFS19447.1"/>
    </source>
</evidence>
<dbReference type="InterPro" id="IPR011042">
    <property type="entry name" value="6-blade_b-propeller_TolB-like"/>
</dbReference>
<protein>
    <submittedName>
        <fullName evidence="1">TIGR03118 family protein</fullName>
    </submittedName>
</protein>
<comment type="caution">
    <text evidence="1">The sequence shown here is derived from an EMBL/GenBank/DDBJ whole genome shotgun (WGS) entry which is preliminary data.</text>
</comment>
<proteinExistence type="predicted"/>
<dbReference type="Proteomes" id="UP000260644">
    <property type="component" value="Unassembled WGS sequence"/>
</dbReference>
<dbReference type="NCBIfam" id="TIGR03118">
    <property type="entry name" value="PEPCTERM_chp_1"/>
    <property type="match status" value="1"/>
</dbReference>
<gene>
    <name evidence="1" type="ORF">DVR12_22695</name>
</gene>
<organism evidence="1 2">
    <name type="scientific">Chitinophaga silvatica</name>
    <dbReference type="NCBI Taxonomy" id="2282649"/>
    <lineage>
        <taxon>Bacteria</taxon>
        <taxon>Pseudomonadati</taxon>
        <taxon>Bacteroidota</taxon>
        <taxon>Chitinophagia</taxon>
        <taxon>Chitinophagales</taxon>
        <taxon>Chitinophagaceae</taxon>
        <taxon>Chitinophaga</taxon>
    </lineage>
</organism>
<dbReference type="Gene3D" id="2.120.10.30">
    <property type="entry name" value="TolB, C-terminal domain"/>
    <property type="match status" value="1"/>
</dbReference>
<dbReference type="AlphaFoldDB" id="A0A3E1Y4Q7"/>
<dbReference type="EMBL" id="QPMM01000013">
    <property type="protein sequence ID" value="RFS19447.1"/>
    <property type="molecule type" value="Genomic_DNA"/>
</dbReference>
<sequence length="375" mass="40883">MNFHGLPKTQKMKTLFKKMLTQPIKSMVAPGLPIVLSFFLLISSSCHNSDHDRRCDECECLANRYQQTNLVSDTNSFTGTIIDPNLVNAWGIAIGPTGAFWISSNNAGKSVIYNNSGNTLLPPVSIPSPTPNVPGAPTGVVYNSTSSFRGTKFIFATEDGTIVSWTSGTMGVIQADRSSTSAVYKGLAIARDNGNDYIYATNFRSGAIDVFDSAFHYVTGRAFTDPNIPAGFAPFNIRNIEGQLYVTYAKQKPDKHDDLAGHGNGFVDVYRPDGSFIRRFATQGTLNSPWGITPGCSGFDNNRSVILISNFGDGRINAYNRNGDYLGQLKNGNTPITIRGIWAIESNIPNAPNKIYFTAGPFDEAHGLFGYLHRF</sequence>
<reference evidence="1 2" key="1">
    <citation type="submission" date="2018-07" db="EMBL/GenBank/DDBJ databases">
        <title>Chitinophaga K2CV101002-2 sp. nov., isolated from a monsoon evergreen broad-leaved forest soil.</title>
        <authorList>
            <person name="Lv Y."/>
        </authorList>
    </citation>
    <scope>NUCLEOTIDE SEQUENCE [LARGE SCALE GENOMIC DNA]</scope>
    <source>
        <strain evidence="1 2">GDMCC 1.1288</strain>
    </source>
</reference>
<keyword evidence="2" id="KW-1185">Reference proteome</keyword>
<dbReference type="InterPro" id="IPR017549">
    <property type="entry name" value="APMV_L690"/>
</dbReference>
<evidence type="ECO:0000313" key="2">
    <source>
        <dbReference type="Proteomes" id="UP000260644"/>
    </source>
</evidence>
<name>A0A3E1Y4Q7_9BACT</name>